<dbReference type="RefSeq" id="WP_074640137.1">
    <property type="nucleotide sequence ID" value="NZ_FOFU01000001.1"/>
</dbReference>
<feature type="chain" id="PRO_5010234892" evidence="2">
    <location>
        <begin position="22"/>
        <end position="495"/>
    </location>
</feature>
<organism evidence="3 4">
    <name type="scientific">Treponema bryantii</name>
    <dbReference type="NCBI Taxonomy" id="163"/>
    <lineage>
        <taxon>Bacteria</taxon>
        <taxon>Pseudomonadati</taxon>
        <taxon>Spirochaetota</taxon>
        <taxon>Spirochaetia</taxon>
        <taxon>Spirochaetales</taxon>
        <taxon>Treponemataceae</taxon>
        <taxon>Treponema</taxon>
    </lineage>
</organism>
<sequence length="495" mass="56118">MKKLSIMAFFLMTFLCTPFIAAEDSDFKASKGGISEIPASKRPKPIDKEKAQNAAEKDETDKDYENKSNTIKYGVPSEISALIDELIKNDDPRFTEEIYDVFQVTKNTSIKQKVLNYFKQQEDPCLEDYAVEVLNDPYDEKSDLVKACFQYIAAVKTKEAIPAVLSLIESENDSYFNDAIAAIGEIGGPEEAMFLVEYLEREDLSDAQRQTLMRTCGKMHAVQTWNKVVEVAEDEDENLYVRMYAAESLGLMEKKESIPVLVQLFSENDPNLRQYVIKGLSHFPDVVEAQETILQGIRDEHWRVRQEAIKTVKENNMTDAVPYLIYRAKNDSEKIIKDESYSSLAAVNTKEANEFLVSQLVEKKVGDGTKKKIVEVLLKEGHTGEKEILALAEECLNDDRRKDLRYAIGKELAKYENSAYDEICLKYLGSKDSTTQSLGLDMYKTNKFSSAVPVMRNIYADKKANSGVKNRIKKMLSIEDEELKNEKSAEAADAK</sequence>
<dbReference type="AlphaFoldDB" id="A0A1H9A8X8"/>
<feature type="region of interest" description="Disordered" evidence="1">
    <location>
        <begin position="32"/>
        <end position="68"/>
    </location>
</feature>
<keyword evidence="2" id="KW-0732">Signal</keyword>
<dbReference type="InterPro" id="IPR011989">
    <property type="entry name" value="ARM-like"/>
</dbReference>
<name>A0A1H9A8X8_9SPIR</name>
<evidence type="ECO:0000313" key="3">
    <source>
        <dbReference type="EMBL" id="SEP73119.1"/>
    </source>
</evidence>
<evidence type="ECO:0000256" key="2">
    <source>
        <dbReference type="SAM" id="SignalP"/>
    </source>
</evidence>
<dbReference type="Proteomes" id="UP000182360">
    <property type="component" value="Unassembled WGS sequence"/>
</dbReference>
<accession>A0A1H9A8X8</accession>
<dbReference type="SUPFAM" id="SSF48371">
    <property type="entry name" value="ARM repeat"/>
    <property type="match status" value="1"/>
</dbReference>
<feature type="signal peptide" evidence="2">
    <location>
        <begin position="1"/>
        <end position="21"/>
    </location>
</feature>
<proteinExistence type="predicted"/>
<keyword evidence="4" id="KW-1185">Reference proteome</keyword>
<dbReference type="STRING" id="163.SAMN04487775_10441"/>
<dbReference type="GO" id="GO:0016491">
    <property type="term" value="F:oxidoreductase activity"/>
    <property type="evidence" value="ECO:0007669"/>
    <property type="project" value="TreeGrafter"/>
</dbReference>
<dbReference type="Pfam" id="PF13646">
    <property type="entry name" value="HEAT_2"/>
    <property type="match status" value="1"/>
</dbReference>
<dbReference type="Gene3D" id="1.25.10.10">
    <property type="entry name" value="Leucine-rich Repeat Variant"/>
    <property type="match status" value="1"/>
</dbReference>
<feature type="compositionally biased region" description="Basic and acidic residues" evidence="1">
    <location>
        <begin position="44"/>
        <end position="66"/>
    </location>
</feature>
<evidence type="ECO:0000313" key="4">
    <source>
        <dbReference type="Proteomes" id="UP000182360"/>
    </source>
</evidence>
<evidence type="ECO:0000256" key="1">
    <source>
        <dbReference type="SAM" id="MobiDB-lite"/>
    </source>
</evidence>
<gene>
    <name evidence="3" type="ORF">SAMN04487977_101248</name>
</gene>
<reference evidence="3 4" key="1">
    <citation type="submission" date="2016-10" db="EMBL/GenBank/DDBJ databases">
        <authorList>
            <person name="de Groot N.N."/>
        </authorList>
    </citation>
    <scope>NUCLEOTIDE SEQUENCE [LARGE SCALE GENOMIC DNA]</scope>
    <source>
        <strain evidence="3 4">B25</strain>
    </source>
</reference>
<dbReference type="EMBL" id="FOFU01000001">
    <property type="protein sequence ID" value="SEP73119.1"/>
    <property type="molecule type" value="Genomic_DNA"/>
</dbReference>
<dbReference type="PANTHER" id="PTHR12697">
    <property type="entry name" value="PBS LYASE HEAT-LIKE PROTEIN"/>
    <property type="match status" value="1"/>
</dbReference>
<dbReference type="InterPro" id="IPR016024">
    <property type="entry name" value="ARM-type_fold"/>
</dbReference>
<dbReference type="OrthoDB" id="355190at2"/>
<dbReference type="PANTHER" id="PTHR12697:SF5">
    <property type="entry name" value="DEOXYHYPUSINE HYDROXYLASE"/>
    <property type="match status" value="1"/>
</dbReference>
<protein>
    <submittedName>
        <fullName evidence="3">HEAT repeat-containing protein</fullName>
    </submittedName>
</protein>